<comment type="pathway">
    <text evidence="3 16">Amino-acid biosynthesis; L-methionine biosynthesis via de novo pathway; L-homoserine from L-aspartate: step 3/3.</text>
</comment>
<feature type="domain" description="ACT" evidence="18">
    <location>
        <begin position="352"/>
        <end position="426"/>
    </location>
</feature>
<dbReference type="InterPro" id="IPR036291">
    <property type="entry name" value="NAD(P)-bd_dom_sf"/>
</dbReference>
<dbReference type="EMBL" id="JACHHI010000001">
    <property type="protein sequence ID" value="MBB6477207.1"/>
    <property type="molecule type" value="Genomic_DNA"/>
</dbReference>
<dbReference type="InterPro" id="IPR019811">
    <property type="entry name" value="HDH_CS"/>
</dbReference>
<keyword evidence="7 16" id="KW-0028">Amino-acid biosynthesis</keyword>
<feature type="binding site" evidence="15">
    <location>
        <position position="106"/>
    </location>
    <ligand>
        <name>NADPH</name>
        <dbReference type="ChEBI" id="CHEBI:57783"/>
    </ligand>
</feature>
<dbReference type="Pfam" id="PF00742">
    <property type="entry name" value="Homoserine_dh"/>
    <property type="match status" value="1"/>
</dbReference>
<dbReference type="FunFam" id="3.30.360.10:FF:000005">
    <property type="entry name" value="Homoserine dehydrogenase"/>
    <property type="match status" value="1"/>
</dbReference>
<evidence type="ECO:0000259" key="18">
    <source>
        <dbReference type="PROSITE" id="PS51671"/>
    </source>
</evidence>
<comment type="caution">
    <text evidence="19">The sequence shown here is derived from an EMBL/GenBank/DDBJ whole genome shotgun (WGS) entry which is preliminary data.</text>
</comment>
<comment type="similarity">
    <text evidence="4 17">Belongs to the homoserine dehydrogenase family.</text>
</comment>
<dbReference type="AlphaFoldDB" id="A0A841R249"/>
<sequence>MESIYIGILGLGTVGSGVLNTLEKNRTIIEEDLGSPIRIKRALVKNVNGYGHLNIPSDLTITDDINDILDDPDISIVVEVMGGIHPAKEFILEALRRGKSVVSANKDLVSLHGPEIVKTAVENAADFMCEASVGGGIPILLPLQKSLKANQITEIVGIINGTTNYILTEMTEKNMSYRDALTNAQKLGFAEADPTADVGGFDAARKIAILSSIGFRANVTSDDVSVEGIEAIDSKDIQFAKEFGYVIKLLAVARQQPEGIAAAVYPAFVPQDHPLAAVRGAYNAVYIVGNAVDDIMFYGKGAGSYPTASAVLGDVLEIAAHLHHHTTGKNAWLKENNPAQFMDPNFVLSSYYFRLIVDNAPGVLSEISQCFAQDGVSIKTMWQRGNLEETAEIVMVVYPAGDTAIQNVRARLQNLNCVREIANVLRVLGESGNDER</sequence>
<evidence type="ECO:0000256" key="5">
    <source>
        <dbReference type="ARBA" id="ARBA00013213"/>
    </source>
</evidence>
<dbReference type="GO" id="GO:0004412">
    <property type="term" value="F:homoserine dehydrogenase activity"/>
    <property type="evidence" value="ECO:0007669"/>
    <property type="project" value="UniProtKB-EC"/>
</dbReference>
<feature type="binding site" evidence="15">
    <location>
        <begin position="9"/>
        <end position="16"/>
    </location>
    <ligand>
        <name>NADP(+)</name>
        <dbReference type="ChEBI" id="CHEBI:58349"/>
    </ligand>
</feature>
<dbReference type="PIRSF" id="PIRSF000098">
    <property type="entry name" value="Homoser_dehydrog"/>
    <property type="match status" value="1"/>
</dbReference>
<dbReference type="RefSeq" id="WP_159821898.1">
    <property type="nucleotide sequence ID" value="NZ_CABWNB010000001.1"/>
</dbReference>
<evidence type="ECO:0000256" key="17">
    <source>
        <dbReference type="RuleBase" id="RU004171"/>
    </source>
</evidence>
<evidence type="ECO:0000256" key="3">
    <source>
        <dbReference type="ARBA" id="ARBA00005062"/>
    </source>
</evidence>
<keyword evidence="8 16" id="KW-0791">Threonine biosynthesis</keyword>
<feature type="binding site" evidence="15">
    <location>
        <position position="191"/>
    </location>
    <ligand>
        <name>L-homoserine</name>
        <dbReference type="ChEBI" id="CHEBI:57476"/>
    </ligand>
</feature>
<name>A0A841R249_9FIRM</name>
<dbReference type="InterPro" id="IPR054480">
    <property type="entry name" value="AHAS_small-like_ACT"/>
</dbReference>
<dbReference type="GO" id="GO:0009088">
    <property type="term" value="P:threonine biosynthetic process"/>
    <property type="evidence" value="ECO:0007669"/>
    <property type="project" value="UniProtKB-UniPathway"/>
</dbReference>
<keyword evidence="10 16" id="KW-0560">Oxidoreductase</keyword>
<dbReference type="InterPro" id="IPR045865">
    <property type="entry name" value="ACT-like_dom_sf"/>
</dbReference>
<evidence type="ECO:0000256" key="13">
    <source>
        <dbReference type="ARBA" id="ARBA00048841"/>
    </source>
</evidence>
<dbReference type="UniPathway" id="UPA00050">
    <property type="reaction ID" value="UER00063"/>
</dbReference>
<keyword evidence="9 15" id="KW-0521">NADP</keyword>
<evidence type="ECO:0000256" key="7">
    <source>
        <dbReference type="ARBA" id="ARBA00022605"/>
    </source>
</evidence>
<dbReference type="Proteomes" id="UP000591941">
    <property type="component" value="Unassembled WGS sequence"/>
</dbReference>
<reference evidence="19 20" key="1">
    <citation type="submission" date="2020-08" db="EMBL/GenBank/DDBJ databases">
        <title>Genomic Encyclopedia of Type Strains, Phase IV (KMG-IV): sequencing the most valuable type-strain genomes for metagenomic binning, comparative biology and taxonomic classification.</title>
        <authorList>
            <person name="Goeker M."/>
        </authorList>
    </citation>
    <scope>NUCLEOTIDE SEQUENCE [LARGE SCALE GENOMIC DNA]</scope>
    <source>
        <strain evidence="19 20">DSM 21255</strain>
    </source>
</reference>
<dbReference type="InterPro" id="IPR005106">
    <property type="entry name" value="Asp/hSer_DH_NAD-bd"/>
</dbReference>
<keyword evidence="20" id="KW-1185">Reference proteome</keyword>
<evidence type="ECO:0000313" key="19">
    <source>
        <dbReference type="EMBL" id="MBB6477207.1"/>
    </source>
</evidence>
<dbReference type="SUPFAM" id="SSF55347">
    <property type="entry name" value="Glyceraldehyde-3-phosphate dehydrogenase-like, C-terminal domain"/>
    <property type="match status" value="1"/>
</dbReference>
<dbReference type="NCBIfam" id="NF004976">
    <property type="entry name" value="PRK06349.1"/>
    <property type="match status" value="1"/>
</dbReference>
<dbReference type="PROSITE" id="PS01042">
    <property type="entry name" value="HOMOSER_DHGENASE"/>
    <property type="match status" value="1"/>
</dbReference>
<evidence type="ECO:0000256" key="11">
    <source>
        <dbReference type="ARBA" id="ARBA00023053"/>
    </source>
</evidence>
<evidence type="ECO:0000256" key="8">
    <source>
        <dbReference type="ARBA" id="ARBA00022697"/>
    </source>
</evidence>
<keyword evidence="11" id="KW-0915">Sodium</keyword>
<dbReference type="InterPro" id="IPR016204">
    <property type="entry name" value="HDH"/>
</dbReference>
<dbReference type="PANTHER" id="PTHR43331">
    <property type="entry name" value="HOMOSERINE DEHYDROGENASE"/>
    <property type="match status" value="1"/>
</dbReference>
<dbReference type="Pfam" id="PF22629">
    <property type="entry name" value="ACT_AHAS_ss"/>
    <property type="match status" value="1"/>
</dbReference>
<organism evidence="19 20">
    <name type="scientific">Negativicoccus succinicivorans</name>
    <dbReference type="NCBI Taxonomy" id="620903"/>
    <lineage>
        <taxon>Bacteria</taxon>
        <taxon>Bacillati</taxon>
        <taxon>Bacillota</taxon>
        <taxon>Negativicutes</taxon>
        <taxon>Veillonellales</taxon>
        <taxon>Veillonellaceae</taxon>
        <taxon>Negativicoccus</taxon>
    </lineage>
</organism>
<dbReference type="Gene3D" id="3.30.360.10">
    <property type="entry name" value="Dihydrodipicolinate Reductase, domain 2"/>
    <property type="match status" value="1"/>
</dbReference>
<accession>A0A841R249</accession>
<keyword evidence="12 16" id="KW-0486">Methionine biosynthesis</keyword>
<dbReference type="Gene3D" id="3.40.50.720">
    <property type="entry name" value="NAD(P)-binding Rossmann-like Domain"/>
    <property type="match status" value="1"/>
</dbReference>
<dbReference type="UniPathway" id="UPA00051">
    <property type="reaction ID" value="UER00465"/>
</dbReference>
<comment type="pathway">
    <text evidence="2 16">Amino-acid biosynthesis; L-threonine biosynthesis; L-threonine from L-aspartate: step 3/5.</text>
</comment>
<dbReference type="PANTHER" id="PTHR43331:SF1">
    <property type="entry name" value="HOMOSERINE DEHYDROGENASE"/>
    <property type="match status" value="1"/>
</dbReference>
<dbReference type="GO" id="GO:0050661">
    <property type="term" value="F:NADP binding"/>
    <property type="evidence" value="ECO:0007669"/>
    <property type="project" value="InterPro"/>
</dbReference>
<dbReference type="Gene3D" id="3.30.70.260">
    <property type="match status" value="1"/>
</dbReference>
<evidence type="ECO:0000256" key="6">
    <source>
        <dbReference type="ARBA" id="ARBA00013376"/>
    </source>
</evidence>
<evidence type="ECO:0000256" key="1">
    <source>
        <dbReference type="ARBA" id="ARBA00001920"/>
    </source>
</evidence>
<evidence type="ECO:0000256" key="4">
    <source>
        <dbReference type="ARBA" id="ARBA00006753"/>
    </source>
</evidence>
<evidence type="ECO:0000313" key="20">
    <source>
        <dbReference type="Proteomes" id="UP000591941"/>
    </source>
</evidence>
<evidence type="ECO:0000256" key="16">
    <source>
        <dbReference type="RuleBase" id="RU000579"/>
    </source>
</evidence>
<dbReference type="InterPro" id="IPR002912">
    <property type="entry name" value="ACT_dom"/>
</dbReference>
<dbReference type="GO" id="GO:0009086">
    <property type="term" value="P:methionine biosynthetic process"/>
    <property type="evidence" value="ECO:0007669"/>
    <property type="project" value="UniProtKB-KW"/>
</dbReference>
<comment type="cofactor">
    <cofactor evidence="1">
        <name>a metal cation</name>
        <dbReference type="ChEBI" id="CHEBI:25213"/>
    </cofactor>
</comment>
<dbReference type="GeneID" id="93485519"/>
<evidence type="ECO:0000256" key="10">
    <source>
        <dbReference type="ARBA" id="ARBA00023002"/>
    </source>
</evidence>
<evidence type="ECO:0000256" key="9">
    <source>
        <dbReference type="ARBA" id="ARBA00022857"/>
    </source>
</evidence>
<dbReference type="SUPFAM" id="SSF55021">
    <property type="entry name" value="ACT-like"/>
    <property type="match status" value="1"/>
</dbReference>
<dbReference type="OrthoDB" id="9808167at2"/>
<evidence type="ECO:0000256" key="12">
    <source>
        <dbReference type="ARBA" id="ARBA00023167"/>
    </source>
</evidence>
<dbReference type="PROSITE" id="PS51671">
    <property type="entry name" value="ACT"/>
    <property type="match status" value="1"/>
</dbReference>
<dbReference type="EC" id="1.1.1.3" evidence="5 16"/>
<protein>
    <recommendedName>
        <fullName evidence="6 16">Homoserine dehydrogenase</fullName>
        <ecNumber evidence="5 16">1.1.1.3</ecNumber>
    </recommendedName>
</protein>
<dbReference type="Pfam" id="PF03447">
    <property type="entry name" value="NAD_binding_3"/>
    <property type="match status" value="1"/>
</dbReference>
<evidence type="ECO:0000256" key="14">
    <source>
        <dbReference type="PIRSR" id="PIRSR000098-1"/>
    </source>
</evidence>
<dbReference type="InterPro" id="IPR001342">
    <property type="entry name" value="HDH_cat"/>
</dbReference>
<dbReference type="CDD" id="cd04881">
    <property type="entry name" value="ACT_HSDH-Hom"/>
    <property type="match status" value="1"/>
</dbReference>
<evidence type="ECO:0000256" key="2">
    <source>
        <dbReference type="ARBA" id="ARBA00005056"/>
    </source>
</evidence>
<gene>
    <name evidence="19" type="ORF">HNR45_000229</name>
</gene>
<comment type="catalytic activity">
    <reaction evidence="13">
        <text>L-homoserine + NADP(+) = L-aspartate 4-semialdehyde + NADPH + H(+)</text>
        <dbReference type="Rhea" id="RHEA:15761"/>
        <dbReference type="ChEBI" id="CHEBI:15378"/>
        <dbReference type="ChEBI" id="CHEBI:57476"/>
        <dbReference type="ChEBI" id="CHEBI:57783"/>
        <dbReference type="ChEBI" id="CHEBI:58349"/>
        <dbReference type="ChEBI" id="CHEBI:537519"/>
        <dbReference type="EC" id="1.1.1.3"/>
    </reaction>
    <physiologicalReaction direction="right-to-left" evidence="13">
        <dbReference type="Rhea" id="RHEA:15763"/>
    </physiologicalReaction>
</comment>
<evidence type="ECO:0000256" key="15">
    <source>
        <dbReference type="PIRSR" id="PIRSR000098-2"/>
    </source>
</evidence>
<dbReference type="SUPFAM" id="SSF51735">
    <property type="entry name" value="NAD(P)-binding Rossmann-fold domains"/>
    <property type="match status" value="1"/>
</dbReference>
<proteinExistence type="inferred from homology"/>
<feature type="active site" description="Proton donor" evidence="14">
    <location>
        <position position="206"/>
    </location>
</feature>